<feature type="non-terminal residue" evidence="2">
    <location>
        <position position="135"/>
    </location>
</feature>
<feature type="compositionally biased region" description="Low complexity" evidence="1">
    <location>
        <begin position="50"/>
        <end position="68"/>
    </location>
</feature>
<evidence type="ECO:0000313" key="2">
    <source>
        <dbReference type="EMBL" id="RDX58049.1"/>
    </source>
</evidence>
<organism evidence="2 3">
    <name type="scientific">Mucuna pruriens</name>
    <name type="common">Velvet bean</name>
    <name type="synonym">Dolichos pruriens</name>
    <dbReference type="NCBI Taxonomy" id="157652"/>
    <lineage>
        <taxon>Eukaryota</taxon>
        <taxon>Viridiplantae</taxon>
        <taxon>Streptophyta</taxon>
        <taxon>Embryophyta</taxon>
        <taxon>Tracheophyta</taxon>
        <taxon>Spermatophyta</taxon>
        <taxon>Magnoliopsida</taxon>
        <taxon>eudicotyledons</taxon>
        <taxon>Gunneridae</taxon>
        <taxon>Pentapetalae</taxon>
        <taxon>rosids</taxon>
        <taxon>fabids</taxon>
        <taxon>Fabales</taxon>
        <taxon>Fabaceae</taxon>
        <taxon>Papilionoideae</taxon>
        <taxon>50 kb inversion clade</taxon>
        <taxon>NPAAA clade</taxon>
        <taxon>indigoferoid/millettioid clade</taxon>
        <taxon>Phaseoleae</taxon>
        <taxon>Mucuna</taxon>
    </lineage>
</organism>
<dbReference type="AlphaFoldDB" id="A0A371DZS5"/>
<reference evidence="2" key="1">
    <citation type="submission" date="2018-05" db="EMBL/GenBank/DDBJ databases">
        <title>Draft genome of Mucuna pruriens seed.</title>
        <authorList>
            <person name="Nnadi N.E."/>
            <person name="Vos R."/>
            <person name="Hasami M.H."/>
            <person name="Devisetty U.K."/>
            <person name="Aguiy J.C."/>
        </authorList>
    </citation>
    <scope>NUCLEOTIDE SEQUENCE [LARGE SCALE GENOMIC DNA]</scope>
    <source>
        <strain evidence="2">JCA_2017</strain>
    </source>
</reference>
<name>A0A371DZS5_MUCPR</name>
<dbReference type="Proteomes" id="UP000257109">
    <property type="component" value="Unassembled WGS sequence"/>
</dbReference>
<dbReference type="EMBL" id="QJKJ01017885">
    <property type="protein sequence ID" value="RDX58049.1"/>
    <property type="molecule type" value="Genomic_DNA"/>
</dbReference>
<comment type="caution">
    <text evidence="2">The sequence shown here is derived from an EMBL/GenBank/DDBJ whole genome shotgun (WGS) entry which is preliminary data.</text>
</comment>
<evidence type="ECO:0000256" key="1">
    <source>
        <dbReference type="SAM" id="MobiDB-lite"/>
    </source>
</evidence>
<proteinExistence type="predicted"/>
<gene>
    <name evidence="2" type="ORF">CR513_62665</name>
</gene>
<feature type="region of interest" description="Disordered" evidence="1">
    <location>
        <begin position="49"/>
        <end position="85"/>
    </location>
</feature>
<accession>A0A371DZS5</accession>
<evidence type="ECO:0000313" key="3">
    <source>
        <dbReference type="Proteomes" id="UP000257109"/>
    </source>
</evidence>
<protein>
    <submittedName>
        <fullName evidence="2">Uncharacterized protein</fullName>
    </submittedName>
</protein>
<sequence length="135" mass="14727">MAWHEKTNRSRHETSFQALIVTQHKHKPDVCHSDPGAAFGSYNKVLYEGSSSSENSNNLPSSIPNRNPMLELPVKGTGKATPSRPTETLYCRPLVGIRVIHLRTGEIVAVCAVASNGINQAVDFSTSKVIPSHIH</sequence>
<keyword evidence="3" id="KW-1185">Reference proteome</keyword>